<dbReference type="InterPro" id="IPR036388">
    <property type="entry name" value="WH-like_DNA-bd_sf"/>
</dbReference>
<dbReference type="InterPro" id="IPR043135">
    <property type="entry name" value="Fur_C"/>
</dbReference>
<dbReference type="Pfam" id="PF01475">
    <property type="entry name" value="FUR"/>
    <property type="match status" value="1"/>
</dbReference>
<dbReference type="Gene3D" id="3.30.1490.190">
    <property type="match status" value="1"/>
</dbReference>
<dbReference type="Proteomes" id="UP000190102">
    <property type="component" value="Unassembled WGS sequence"/>
</dbReference>
<dbReference type="EMBL" id="FUWR01000035">
    <property type="protein sequence ID" value="SKA24807.1"/>
    <property type="molecule type" value="Genomic_DNA"/>
</dbReference>
<evidence type="ECO:0000256" key="8">
    <source>
        <dbReference type="ARBA" id="ARBA00023015"/>
    </source>
</evidence>
<reference evidence="13" key="1">
    <citation type="submission" date="2017-02" db="EMBL/GenBank/DDBJ databases">
        <authorList>
            <person name="Varghese N."/>
            <person name="Submissions S."/>
        </authorList>
    </citation>
    <scope>NUCLEOTIDE SEQUENCE [LARGE SCALE GENOMIC DNA]</scope>
    <source>
        <strain evidence="13">ATCC BAA-34</strain>
    </source>
</reference>
<dbReference type="RefSeq" id="WP_078791583.1">
    <property type="nucleotide sequence ID" value="NZ_FUWR01000035.1"/>
</dbReference>
<proteinExistence type="inferred from homology"/>
<dbReference type="STRING" id="115783.SAMN02745119_03341"/>
<keyword evidence="13" id="KW-1185">Reference proteome</keyword>
<feature type="binding site" evidence="11">
    <location>
        <position position="107"/>
    </location>
    <ligand>
        <name>Zn(2+)</name>
        <dbReference type="ChEBI" id="CHEBI:29105"/>
    </ligand>
</feature>
<evidence type="ECO:0000313" key="13">
    <source>
        <dbReference type="Proteomes" id="UP000190102"/>
    </source>
</evidence>
<evidence type="ECO:0000256" key="1">
    <source>
        <dbReference type="ARBA" id="ARBA00004496"/>
    </source>
</evidence>
<dbReference type="PANTHER" id="PTHR33202:SF8">
    <property type="entry name" value="PEROXIDE-RESPONSIVE REPRESSOR PERR"/>
    <property type="match status" value="1"/>
</dbReference>
<dbReference type="GO" id="GO:0045892">
    <property type="term" value="P:negative regulation of DNA-templated transcription"/>
    <property type="evidence" value="ECO:0007669"/>
    <property type="project" value="TreeGrafter"/>
</dbReference>
<accession>A0A1T4S9G0</accession>
<evidence type="ECO:0000256" key="4">
    <source>
        <dbReference type="ARBA" id="ARBA00022490"/>
    </source>
</evidence>
<feature type="binding site" evidence="11">
    <location>
        <position position="144"/>
    </location>
    <ligand>
        <name>Zn(2+)</name>
        <dbReference type="ChEBI" id="CHEBI:29105"/>
    </ligand>
</feature>
<keyword evidence="8" id="KW-0805">Transcription regulation</keyword>
<comment type="similarity">
    <text evidence="2">Belongs to the Fur family.</text>
</comment>
<dbReference type="CDD" id="cd07153">
    <property type="entry name" value="Fur_like"/>
    <property type="match status" value="1"/>
</dbReference>
<gene>
    <name evidence="12" type="ORF">SAMN02745119_03341</name>
</gene>
<dbReference type="GO" id="GO:0005737">
    <property type="term" value="C:cytoplasm"/>
    <property type="evidence" value="ECO:0007669"/>
    <property type="project" value="UniProtKB-SubCell"/>
</dbReference>
<evidence type="ECO:0000256" key="5">
    <source>
        <dbReference type="ARBA" id="ARBA00022491"/>
    </source>
</evidence>
<evidence type="ECO:0000256" key="7">
    <source>
        <dbReference type="ARBA" id="ARBA00022833"/>
    </source>
</evidence>
<dbReference type="GO" id="GO:0003700">
    <property type="term" value="F:DNA-binding transcription factor activity"/>
    <property type="evidence" value="ECO:0007669"/>
    <property type="project" value="InterPro"/>
</dbReference>
<evidence type="ECO:0000256" key="6">
    <source>
        <dbReference type="ARBA" id="ARBA00022723"/>
    </source>
</evidence>
<keyword evidence="7 11" id="KW-0862">Zinc</keyword>
<dbReference type="OrthoDB" id="8659436at2"/>
<dbReference type="AlphaFoldDB" id="A0A1T4S9G0"/>
<dbReference type="GO" id="GO:0008270">
    <property type="term" value="F:zinc ion binding"/>
    <property type="evidence" value="ECO:0007669"/>
    <property type="project" value="TreeGrafter"/>
</dbReference>
<keyword evidence="9" id="KW-0238">DNA-binding</keyword>
<comment type="subcellular location">
    <subcellularLocation>
        <location evidence="1">Cytoplasm</location>
    </subcellularLocation>
</comment>
<evidence type="ECO:0000256" key="2">
    <source>
        <dbReference type="ARBA" id="ARBA00007957"/>
    </source>
</evidence>
<feature type="binding site" evidence="11">
    <location>
        <position position="147"/>
    </location>
    <ligand>
        <name>Zn(2+)</name>
        <dbReference type="ChEBI" id="CHEBI:29105"/>
    </ligand>
</feature>
<evidence type="ECO:0000313" key="12">
    <source>
        <dbReference type="EMBL" id="SKA24807.1"/>
    </source>
</evidence>
<name>A0A1T4S9G0_9BACT</name>
<dbReference type="Gene3D" id="1.10.10.10">
    <property type="entry name" value="Winged helix-like DNA-binding domain superfamily/Winged helix DNA-binding domain"/>
    <property type="match status" value="1"/>
</dbReference>
<evidence type="ECO:0000256" key="3">
    <source>
        <dbReference type="ARBA" id="ARBA00020910"/>
    </source>
</evidence>
<feature type="binding site" evidence="11">
    <location>
        <position position="104"/>
    </location>
    <ligand>
        <name>Zn(2+)</name>
        <dbReference type="ChEBI" id="CHEBI:29105"/>
    </ligand>
</feature>
<dbReference type="GO" id="GO:1900376">
    <property type="term" value="P:regulation of secondary metabolite biosynthetic process"/>
    <property type="evidence" value="ECO:0007669"/>
    <property type="project" value="TreeGrafter"/>
</dbReference>
<evidence type="ECO:0000256" key="10">
    <source>
        <dbReference type="ARBA" id="ARBA00023163"/>
    </source>
</evidence>
<keyword evidence="10" id="KW-0804">Transcription</keyword>
<dbReference type="InterPro" id="IPR036390">
    <property type="entry name" value="WH_DNA-bd_sf"/>
</dbReference>
<keyword evidence="5" id="KW-0678">Repressor</keyword>
<dbReference type="InterPro" id="IPR002481">
    <property type="entry name" value="FUR"/>
</dbReference>
<dbReference type="SUPFAM" id="SSF46785">
    <property type="entry name" value="Winged helix' DNA-binding domain"/>
    <property type="match status" value="1"/>
</dbReference>
<evidence type="ECO:0000256" key="11">
    <source>
        <dbReference type="PIRSR" id="PIRSR602481-1"/>
    </source>
</evidence>
<keyword evidence="4" id="KW-0963">Cytoplasm</keyword>
<protein>
    <recommendedName>
        <fullName evidence="3">Ferric uptake regulation protein</fullName>
    </recommendedName>
</protein>
<dbReference type="PANTHER" id="PTHR33202">
    <property type="entry name" value="ZINC UPTAKE REGULATION PROTEIN"/>
    <property type="match status" value="1"/>
</dbReference>
<evidence type="ECO:0000256" key="9">
    <source>
        <dbReference type="ARBA" id="ARBA00023125"/>
    </source>
</evidence>
<dbReference type="FunFam" id="1.10.10.10:FF:000007">
    <property type="entry name" value="Ferric uptake regulation protein"/>
    <property type="match status" value="1"/>
</dbReference>
<sequence length="150" mass="17048">MATSCTQQQQEQMMEQFVTACRDAGLKVTHQRTEIYRQLINQPDHPTAETLHKRLLATLPTISLDTVYRTLTTLEDNGLVSRIQTAESQARFEAVYAAHHHLICSRCKRVVDFQWPVVDTLEPPADVADWGQIDSKTIVMYGVCNTCSNR</sequence>
<dbReference type="GO" id="GO:0000976">
    <property type="term" value="F:transcription cis-regulatory region binding"/>
    <property type="evidence" value="ECO:0007669"/>
    <property type="project" value="TreeGrafter"/>
</dbReference>
<organism evidence="12 13">
    <name type="scientific">Trichlorobacter thiogenes</name>
    <dbReference type="NCBI Taxonomy" id="115783"/>
    <lineage>
        <taxon>Bacteria</taxon>
        <taxon>Pseudomonadati</taxon>
        <taxon>Thermodesulfobacteriota</taxon>
        <taxon>Desulfuromonadia</taxon>
        <taxon>Geobacterales</taxon>
        <taxon>Geobacteraceae</taxon>
        <taxon>Trichlorobacter</taxon>
    </lineage>
</organism>
<keyword evidence="6 11" id="KW-0479">Metal-binding</keyword>
<comment type="cofactor">
    <cofactor evidence="11">
        <name>Zn(2+)</name>
        <dbReference type="ChEBI" id="CHEBI:29105"/>
    </cofactor>
    <text evidence="11">Binds 1 zinc ion per subunit.</text>
</comment>